<evidence type="ECO:0000313" key="1">
    <source>
        <dbReference type="EMBL" id="KIH76121.1"/>
    </source>
</evidence>
<evidence type="ECO:0000313" key="2">
    <source>
        <dbReference type="Proteomes" id="UP000035068"/>
    </source>
</evidence>
<comment type="caution">
    <text evidence="1">The sequence shown here is derived from an EMBL/GenBank/DDBJ whole genome shotgun (WGS) entry which is preliminary data.</text>
</comment>
<dbReference type="Proteomes" id="UP000035068">
    <property type="component" value="Unassembled WGS sequence"/>
</dbReference>
<dbReference type="EMBL" id="JWJD01000005">
    <property type="protein sequence ID" value="KIH76121.1"/>
    <property type="molecule type" value="Genomic_DNA"/>
</dbReference>
<keyword evidence="2" id="KW-1185">Reference proteome</keyword>
<protein>
    <submittedName>
        <fullName evidence="1">Uncharacterized protein</fullName>
    </submittedName>
</protein>
<gene>
    <name evidence="1" type="ORF">GFER_12880</name>
</gene>
<sequence>MAENRAQIPPLFLNRFAVQDSDPFRRYLNRLEVEIGREDYRHLKRVDLVEPSPPDAAFAAMEEITERLLKTTQNNYNRQLLLRQGIRVYLDRHFYHVWYRLKGRSLRFSPLWRENVLRRFFGRLLCEDSGWHPGPPLLPGAEARFLPDEAGGVLLLRRPRAAASLPLLTATHGPYDPHTFEVALYFLHTGKARAALINLGFAGREPLTDENLEKLKKWGVPLNPSNIDVIYPYVDSAGHPYCYKLEKGFARYAALLGGARPKLVIDIHGCVGTDAQDHRLIVGLGGLPPYLAPADIGRVEQRGAVLHLFPRAAYRDGLALLRDLSEEIYVQFCETPHRAYHFAVLGRLQLIGRTLDPHAEVRSLLAGEERTFLPAENIRWLPGAGGNALQRMEARRFEPGAVCLHVEIPTAVRRKMALRLGELATAVSLESSGL</sequence>
<name>A0A0C2HGP4_9BACT</name>
<organism evidence="1 2">
    <name type="scientific">Geoalkalibacter ferrihydriticus DSM 17813</name>
    <dbReference type="NCBI Taxonomy" id="1121915"/>
    <lineage>
        <taxon>Bacteria</taxon>
        <taxon>Pseudomonadati</taxon>
        <taxon>Thermodesulfobacteriota</taxon>
        <taxon>Desulfuromonadia</taxon>
        <taxon>Desulfuromonadales</taxon>
        <taxon>Geoalkalibacteraceae</taxon>
        <taxon>Geoalkalibacter</taxon>
    </lineage>
</organism>
<dbReference type="AlphaFoldDB" id="A0A0C2HGP4"/>
<accession>A0A0C2HGP4</accession>
<dbReference type="RefSeq" id="WP_040100079.1">
    <property type="nucleotide sequence ID" value="NZ_JWJD01000005.1"/>
</dbReference>
<proteinExistence type="predicted"/>
<reference evidence="1 2" key="1">
    <citation type="submission" date="2014-12" db="EMBL/GenBank/DDBJ databases">
        <title>Genomes of Geoalkalibacter ferrihydriticus and Geoalkalibacter subterraneus, two haloalkaliphilic metal-reducing members of the Geobacteraceae.</title>
        <authorList>
            <person name="Badalamenti J.P."/>
            <person name="Torres C.I."/>
            <person name="Krajmalnik-Brown R."/>
            <person name="Bond D.R."/>
        </authorList>
    </citation>
    <scope>NUCLEOTIDE SEQUENCE [LARGE SCALE GENOMIC DNA]</scope>
    <source>
        <strain evidence="1 2">DSM 17813</strain>
    </source>
</reference>